<keyword evidence="5" id="KW-1185">Reference proteome</keyword>
<gene>
    <name evidence="4" type="ORF">PIIN_10153</name>
</gene>
<evidence type="ECO:0000313" key="4">
    <source>
        <dbReference type="EMBL" id="CCA76153.1"/>
    </source>
</evidence>
<dbReference type="HOGENOM" id="CLU_994546_0_0_1"/>
<feature type="transmembrane region" description="Helical" evidence="2">
    <location>
        <begin position="161"/>
        <end position="180"/>
    </location>
</feature>
<accession>G4TXW0</accession>
<sequence>MVFRHNAFYYAVAALFTLLIYEYCITFHKEVQFIWRAKSKFTLTNCLFFLNRYLPIFRAGIFLFFSFFPPSNPRTCTRFTDINSWCTMLSVATVEILMLVRTWALYSKSRKVGIILLAVWLVALGGCVVVVKSSIKPIPGVIPLDPIYINPCDRPSPYKYFITYVIVLCFELFSFIIMMVRINSLASRTPSTNVRGRVRRSARPLIPTIQKHGLYYFTCVVCVMTLNVVASFSKSLSRVVINAGMGPIIASIACNRVIFALHGLYTEIDHGPRSAISSFKTAKPPSGNQNHLHVAG</sequence>
<reference evidence="4 5" key="1">
    <citation type="journal article" date="2011" name="PLoS Pathog.">
        <title>Endophytic Life Strategies Decoded by Genome and Transcriptome Analyses of the Mutualistic Root Symbiont Piriformospora indica.</title>
        <authorList>
            <person name="Zuccaro A."/>
            <person name="Lahrmann U."/>
            <person name="Guldener U."/>
            <person name="Langen G."/>
            <person name="Pfiffi S."/>
            <person name="Biedenkopf D."/>
            <person name="Wong P."/>
            <person name="Samans B."/>
            <person name="Grimm C."/>
            <person name="Basiewicz M."/>
            <person name="Murat C."/>
            <person name="Martin F."/>
            <person name="Kogel K.H."/>
        </authorList>
    </citation>
    <scope>NUCLEOTIDE SEQUENCE [LARGE SCALE GENOMIC DNA]</scope>
    <source>
        <strain evidence="4 5">DSM 11827</strain>
    </source>
</reference>
<dbReference type="InterPro" id="IPR045340">
    <property type="entry name" value="DUF6533"/>
</dbReference>
<evidence type="ECO:0000256" key="1">
    <source>
        <dbReference type="SAM" id="MobiDB-lite"/>
    </source>
</evidence>
<evidence type="ECO:0000313" key="5">
    <source>
        <dbReference type="Proteomes" id="UP000007148"/>
    </source>
</evidence>
<dbReference type="OrthoDB" id="2958007at2759"/>
<dbReference type="OMA" id="FWIVSST"/>
<dbReference type="AlphaFoldDB" id="G4TXW0"/>
<feature type="domain" description="DUF6533" evidence="3">
    <location>
        <begin position="10"/>
        <end position="57"/>
    </location>
</feature>
<dbReference type="Proteomes" id="UP000007148">
    <property type="component" value="Unassembled WGS sequence"/>
</dbReference>
<keyword evidence="2" id="KW-0472">Membrane</keyword>
<keyword evidence="2" id="KW-1133">Transmembrane helix</keyword>
<feature type="region of interest" description="Disordered" evidence="1">
    <location>
        <begin position="276"/>
        <end position="296"/>
    </location>
</feature>
<keyword evidence="2" id="KW-0812">Transmembrane</keyword>
<organism evidence="4 5">
    <name type="scientific">Serendipita indica (strain DSM 11827)</name>
    <name type="common">Root endophyte fungus</name>
    <name type="synonym">Piriformospora indica</name>
    <dbReference type="NCBI Taxonomy" id="1109443"/>
    <lineage>
        <taxon>Eukaryota</taxon>
        <taxon>Fungi</taxon>
        <taxon>Dikarya</taxon>
        <taxon>Basidiomycota</taxon>
        <taxon>Agaricomycotina</taxon>
        <taxon>Agaricomycetes</taxon>
        <taxon>Sebacinales</taxon>
        <taxon>Serendipitaceae</taxon>
        <taxon>Serendipita</taxon>
    </lineage>
</organism>
<dbReference type="Pfam" id="PF20151">
    <property type="entry name" value="DUF6533"/>
    <property type="match status" value="1"/>
</dbReference>
<feature type="transmembrane region" description="Helical" evidence="2">
    <location>
        <begin position="46"/>
        <end position="70"/>
    </location>
</feature>
<feature type="transmembrane region" description="Helical" evidence="2">
    <location>
        <begin position="112"/>
        <end position="131"/>
    </location>
</feature>
<feature type="transmembrane region" description="Helical" evidence="2">
    <location>
        <begin position="6"/>
        <end position="25"/>
    </location>
</feature>
<evidence type="ECO:0000259" key="3">
    <source>
        <dbReference type="Pfam" id="PF20151"/>
    </source>
</evidence>
<proteinExistence type="predicted"/>
<comment type="caution">
    <text evidence="4">The sequence shown here is derived from an EMBL/GenBank/DDBJ whole genome shotgun (WGS) entry which is preliminary data.</text>
</comment>
<dbReference type="EMBL" id="CAFZ01000627">
    <property type="protein sequence ID" value="CCA76153.1"/>
    <property type="molecule type" value="Genomic_DNA"/>
</dbReference>
<evidence type="ECO:0000256" key="2">
    <source>
        <dbReference type="SAM" id="Phobius"/>
    </source>
</evidence>
<feature type="transmembrane region" description="Helical" evidence="2">
    <location>
        <begin position="239"/>
        <end position="265"/>
    </location>
</feature>
<protein>
    <recommendedName>
        <fullName evidence="3">DUF6533 domain-containing protein</fullName>
    </recommendedName>
</protein>
<feature type="transmembrane region" description="Helical" evidence="2">
    <location>
        <begin position="82"/>
        <end position="100"/>
    </location>
</feature>
<name>G4TXW0_SERID</name>
<dbReference type="InParanoid" id="G4TXW0"/>
<feature type="transmembrane region" description="Helical" evidence="2">
    <location>
        <begin position="213"/>
        <end position="233"/>
    </location>
</feature>